<gene>
    <name evidence="3" type="ORF">ACFFP1_10935</name>
</gene>
<dbReference type="Pfam" id="PF00557">
    <property type="entry name" value="Peptidase_M24"/>
    <property type="match status" value="1"/>
</dbReference>
<evidence type="ECO:0000313" key="3">
    <source>
        <dbReference type="EMBL" id="MFB9820014.1"/>
    </source>
</evidence>
<proteinExistence type="predicted"/>
<feature type="domain" description="Peptidase M24" evidence="1">
    <location>
        <begin position="184"/>
        <end position="399"/>
    </location>
</feature>
<dbReference type="InterPro" id="IPR029149">
    <property type="entry name" value="Creatin/AminoP/Spt16_N"/>
</dbReference>
<reference evidence="3 4" key="1">
    <citation type="submission" date="2024-09" db="EMBL/GenBank/DDBJ databases">
        <authorList>
            <person name="Sun Q."/>
            <person name="Mori K."/>
        </authorList>
    </citation>
    <scope>NUCLEOTIDE SEQUENCE [LARGE SCALE GENOMIC DNA]</scope>
    <source>
        <strain evidence="3 4">JCM 1334</strain>
    </source>
</reference>
<protein>
    <submittedName>
        <fullName evidence="3">M24 family metallopeptidase</fullName>
    </submittedName>
</protein>
<dbReference type="InterPro" id="IPR050659">
    <property type="entry name" value="Peptidase_M24B"/>
</dbReference>
<sequence>MPENHQKLHFGPARTELHVGVDLERMRRERADRMRALMRSKGIPALLLTGADNVRYLTGFWWGEFSLQVGYALFFADDEPIVFAPAGSLQQMPDQAPWIKHWRPAISWLGGVAPSSAIAELSAVFAAQIRDELAARSLAGERLAVSEIDEPGMNALADAGIETIPGLPLMLECSTIKTADEISCISMAASLSTAGFEATRAALRPGTKQAQIALMARRAIEDAGAEVGAARLLSGPLSFPRGISGGDRIVEHGDLAYLLTCGTSYMGYTACLYRQYVVGRAPTSAERSSYTKLTDRLDLAMSLMKPGASTADVAAVLAPAEDLGFPSEAECFSIELGHGIGLVNAGSRAIHYNPPTITRSWSLAHPEEIKEGMVIAIEGIEGEHRVGGVRLENLVVVTANGAELLDHYPRLDMVQTAG</sequence>
<dbReference type="InterPro" id="IPR000994">
    <property type="entry name" value="Pept_M24"/>
</dbReference>
<accession>A0ABV5XZ71</accession>
<dbReference type="PANTHER" id="PTHR46112">
    <property type="entry name" value="AMINOPEPTIDASE"/>
    <property type="match status" value="1"/>
</dbReference>
<feature type="domain" description="Creatinase N-terminal" evidence="2">
    <location>
        <begin position="30"/>
        <end position="100"/>
    </location>
</feature>
<dbReference type="InterPro" id="IPR000587">
    <property type="entry name" value="Creatinase_N"/>
</dbReference>
<evidence type="ECO:0000259" key="2">
    <source>
        <dbReference type="Pfam" id="PF01321"/>
    </source>
</evidence>
<dbReference type="SUPFAM" id="SSF55920">
    <property type="entry name" value="Creatinase/aminopeptidase"/>
    <property type="match status" value="1"/>
</dbReference>
<dbReference type="SUPFAM" id="SSF53092">
    <property type="entry name" value="Creatinase/prolidase N-terminal domain"/>
    <property type="match status" value="1"/>
</dbReference>
<dbReference type="CDD" id="cd01066">
    <property type="entry name" value="APP_MetAP"/>
    <property type="match status" value="1"/>
</dbReference>
<dbReference type="Gene3D" id="3.40.350.10">
    <property type="entry name" value="Creatinase/prolidase N-terminal domain"/>
    <property type="match status" value="1"/>
</dbReference>
<evidence type="ECO:0000259" key="1">
    <source>
        <dbReference type="Pfam" id="PF00557"/>
    </source>
</evidence>
<dbReference type="RefSeq" id="WP_234752205.1">
    <property type="nucleotide sequence ID" value="NZ_JAKEED010000009.1"/>
</dbReference>
<dbReference type="PANTHER" id="PTHR46112:SF8">
    <property type="entry name" value="CYTOPLASMIC PEPTIDASE PEPQ-RELATED"/>
    <property type="match status" value="1"/>
</dbReference>
<dbReference type="Pfam" id="PF01321">
    <property type="entry name" value="Creatinase_N"/>
    <property type="match status" value="1"/>
</dbReference>
<dbReference type="InterPro" id="IPR036005">
    <property type="entry name" value="Creatinase/aminopeptidase-like"/>
</dbReference>
<organism evidence="3 4">
    <name type="scientific">Arthrobacter ramosus</name>
    <dbReference type="NCBI Taxonomy" id="1672"/>
    <lineage>
        <taxon>Bacteria</taxon>
        <taxon>Bacillati</taxon>
        <taxon>Actinomycetota</taxon>
        <taxon>Actinomycetes</taxon>
        <taxon>Micrococcales</taxon>
        <taxon>Micrococcaceae</taxon>
        <taxon>Arthrobacter</taxon>
    </lineage>
</organism>
<dbReference type="Proteomes" id="UP001589702">
    <property type="component" value="Unassembled WGS sequence"/>
</dbReference>
<comment type="caution">
    <text evidence="3">The sequence shown here is derived from an EMBL/GenBank/DDBJ whole genome shotgun (WGS) entry which is preliminary data.</text>
</comment>
<name>A0ABV5XZ71_ARTRM</name>
<dbReference type="EMBL" id="JBHMBC010000016">
    <property type="protein sequence ID" value="MFB9820014.1"/>
    <property type="molecule type" value="Genomic_DNA"/>
</dbReference>
<evidence type="ECO:0000313" key="4">
    <source>
        <dbReference type="Proteomes" id="UP001589702"/>
    </source>
</evidence>
<dbReference type="Gene3D" id="3.90.230.10">
    <property type="entry name" value="Creatinase/methionine aminopeptidase superfamily"/>
    <property type="match status" value="1"/>
</dbReference>
<keyword evidence="4" id="KW-1185">Reference proteome</keyword>